<organism evidence="3 4">
    <name type="scientific">Streptomyces ambofaciens</name>
    <dbReference type="NCBI Taxonomy" id="1889"/>
    <lineage>
        <taxon>Bacteria</taxon>
        <taxon>Bacillati</taxon>
        <taxon>Actinomycetota</taxon>
        <taxon>Actinomycetes</taxon>
        <taxon>Kitasatosporales</taxon>
        <taxon>Streptomycetaceae</taxon>
        <taxon>Streptomyces</taxon>
    </lineage>
</organism>
<feature type="domain" description="Helicase C-terminal" evidence="2">
    <location>
        <begin position="550"/>
        <end position="706"/>
    </location>
</feature>
<name>A0ABM6AYS9_STRAM</name>
<dbReference type="InterPro" id="IPR001650">
    <property type="entry name" value="Helicase_C-like"/>
</dbReference>
<dbReference type="PROSITE" id="PS51194">
    <property type="entry name" value="HELICASE_CTER"/>
    <property type="match status" value="1"/>
</dbReference>
<dbReference type="InterPro" id="IPR021835">
    <property type="entry name" value="DUF3427"/>
</dbReference>
<feature type="domain" description="Helicase ATP-binding" evidence="1">
    <location>
        <begin position="337"/>
        <end position="493"/>
    </location>
</feature>
<keyword evidence="4" id="KW-1185">Reference proteome</keyword>
<evidence type="ECO:0000313" key="4">
    <source>
        <dbReference type="Proteomes" id="UP000076720"/>
    </source>
</evidence>
<protein>
    <submittedName>
        <fullName evidence="3">Helicase</fullName>
    </submittedName>
</protein>
<dbReference type="PANTHER" id="PTHR47962:SF7">
    <property type="entry name" value="MITOCHONDRIAL ATP-DEPENDENT HELICASE IRC3-RELATED"/>
    <property type="match status" value="1"/>
</dbReference>
<dbReference type="SUPFAM" id="SSF56024">
    <property type="entry name" value="Phospholipase D/nuclease"/>
    <property type="match status" value="1"/>
</dbReference>
<dbReference type="PANTHER" id="PTHR47962">
    <property type="entry name" value="ATP-DEPENDENT HELICASE LHR-RELATED-RELATED"/>
    <property type="match status" value="1"/>
</dbReference>
<dbReference type="Pfam" id="PF13091">
    <property type="entry name" value="PLDc_2"/>
    <property type="match status" value="1"/>
</dbReference>
<dbReference type="InterPro" id="IPR052511">
    <property type="entry name" value="ATP-dep_Helicase"/>
</dbReference>
<dbReference type="Pfam" id="PF04851">
    <property type="entry name" value="ResIII"/>
    <property type="match status" value="1"/>
</dbReference>
<dbReference type="Pfam" id="PF00271">
    <property type="entry name" value="Helicase_C"/>
    <property type="match status" value="1"/>
</dbReference>
<dbReference type="SUPFAM" id="SSF52540">
    <property type="entry name" value="P-loop containing nucleoside triphosphate hydrolases"/>
    <property type="match status" value="1"/>
</dbReference>
<dbReference type="SMART" id="SM00490">
    <property type="entry name" value="HELICc"/>
    <property type="match status" value="1"/>
</dbReference>
<dbReference type="GO" id="GO:0004386">
    <property type="term" value="F:helicase activity"/>
    <property type="evidence" value="ECO:0007669"/>
    <property type="project" value="UniProtKB-KW"/>
</dbReference>
<evidence type="ECO:0000313" key="3">
    <source>
        <dbReference type="EMBL" id="ANB06626.1"/>
    </source>
</evidence>
<dbReference type="InterPro" id="IPR027417">
    <property type="entry name" value="P-loop_NTPase"/>
</dbReference>
<dbReference type="SMART" id="SM00487">
    <property type="entry name" value="DEXDc"/>
    <property type="match status" value="1"/>
</dbReference>
<dbReference type="CDD" id="cd18799">
    <property type="entry name" value="SF2_C_EcoAI-like"/>
    <property type="match status" value="1"/>
</dbReference>
<evidence type="ECO:0000259" key="2">
    <source>
        <dbReference type="PROSITE" id="PS51194"/>
    </source>
</evidence>
<dbReference type="Pfam" id="PF11907">
    <property type="entry name" value="DUF3427"/>
    <property type="match status" value="1"/>
</dbReference>
<keyword evidence="3" id="KW-0547">Nucleotide-binding</keyword>
<keyword evidence="3" id="KW-0067">ATP-binding</keyword>
<gene>
    <name evidence="3" type="ORF">SAM40697_2667</name>
</gene>
<dbReference type="InterPro" id="IPR006935">
    <property type="entry name" value="Helicase/UvrB_N"/>
</dbReference>
<accession>A0ABM6AYS9</accession>
<evidence type="ECO:0000259" key="1">
    <source>
        <dbReference type="PROSITE" id="PS51192"/>
    </source>
</evidence>
<dbReference type="InterPro" id="IPR025202">
    <property type="entry name" value="PLD-like_dom"/>
</dbReference>
<dbReference type="CDD" id="cd18032">
    <property type="entry name" value="DEXHc_RE_I_III_res"/>
    <property type="match status" value="1"/>
</dbReference>
<dbReference type="Gene3D" id="3.40.50.300">
    <property type="entry name" value="P-loop containing nucleotide triphosphate hydrolases"/>
    <property type="match status" value="2"/>
</dbReference>
<keyword evidence="3" id="KW-0378">Hydrolase</keyword>
<dbReference type="InterPro" id="IPR014001">
    <property type="entry name" value="Helicase_ATP-bd"/>
</dbReference>
<dbReference type="RefSeq" id="WP_063482163.1">
    <property type="nucleotide sequence ID" value="NZ_CP012949.1"/>
</dbReference>
<dbReference type="Proteomes" id="UP000076720">
    <property type="component" value="Chromosome"/>
</dbReference>
<sequence>MENAKGSAQPVAGVYEQLVTDRLHGELKQLQAAGWKSVDAEVSAESSPHVLARHVGDIVARRLTHLPAHQRVAFANRVLESLAAEDGEQSDAEPVGTIVAGPRQLLALAEQEAPGAYAIRPLTPLSETSLLTNSPEDLSLGSELRAELATADRIDLLCAFVKWYGIRVLEDSLRAAKERGVPIRVITTTYMGATDRHALDRLVRDFGATVKVNYEIRSTRLHAKAWLFRRRTGFDTAYVGSSNLSRAALLDGLEWNVRLSSIATPAVLDKFEATFDAYWNDTAFETYDPDSHADRLDGALAQAGGTRSTTDLRINLSGLEVRPFPHQRDMLERLTVERDLRDRHRNLLVAATGTGKTVMAALDYRGLCKKATGGRPRLLFVAHRKEILKQSLRTYREVLDDASFGELLHGGADPRDWSHVFASVQSLRVQRLEQLAPDHFDVIVVDEFHHATASTYRRVIDHFAPKELLGLTATPERMDGLNVQDEFFEGRIAAEMRLWEALENDLLCPFHYFGVPDGTNLTNLGWQKGSYADQELSDLFTGNDARARIVVKQIRDKVSNPGGMRALGFCVTKAHAHYMADFFRKANFQAVALDSDSPADARAQALSDLRDGKLQVIFSVDLFNEGLDIPDVDTLLLLRPTNSATVFLQQLGRGLRRTETKPVLTVLDFIGQHRAEFRFEEQFRALTNLSRNRLVEHVERDFPQLPSGCQIILEGKSKDLVLDNIRAQLGATVKTLAKEVKDYGTARLADYLRESRREVKELYKSDNSWTTVLRRAGLIEEPPQKGEATLLKRAHAFLHVDDPERARAYLRLLEDDAPSYGELGATGQAYARMLFFNLWDNAGEFRSYQEGLESLRSHRVVRDELRQLLSYVIERADHFPIPLTGPLDHIPLKIHSAYNRSEILAALGVARFGGQMPRSFAQGVQWVEDLQTDVLLITQEKNEKDFSPTVRYKDYALSPTLYHWESQNSTAADSRTGMRYRQHTQRGSHVLLFLRRYKSTDIGKSQPWMLLGPATYQSHTGSKPMGITWRLKHELPADVWTYAAKVS</sequence>
<proteinExistence type="predicted"/>
<dbReference type="CDD" id="cd09203">
    <property type="entry name" value="PLDc_N_DEXD_b1"/>
    <property type="match status" value="1"/>
</dbReference>
<reference evidence="4" key="1">
    <citation type="submission" date="2015-10" db="EMBL/GenBank/DDBJ databases">
        <title>Complete genome sequence of Streptomyces ambofaciens DSM 40697.</title>
        <authorList>
            <person name="Thibessard A."/>
            <person name="Leblond P."/>
        </authorList>
    </citation>
    <scope>NUCLEOTIDE SEQUENCE [LARGE SCALE GENOMIC DNA]</scope>
    <source>
        <strain evidence="4">DSM 40697</strain>
    </source>
</reference>
<reference evidence="3 4" key="2">
    <citation type="journal article" date="2016" name="Genome Announc.">
        <title>Complete Genome Sequence of Streptomyces ambofaciens DSM 40697, a Paradigm for Genome Plasticity Studies.</title>
        <authorList>
            <person name="Thibessard A."/>
            <person name="Leblond P."/>
        </authorList>
    </citation>
    <scope>NUCLEOTIDE SEQUENCE [LARGE SCALE GENOMIC DNA]</scope>
    <source>
        <strain evidence="3 4">DSM 40697</strain>
    </source>
</reference>
<dbReference type="Gene3D" id="3.30.870.10">
    <property type="entry name" value="Endonuclease Chain A"/>
    <property type="match status" value="1"/>
</dbReference>
<dbReference type="EMBL" id="CP012949">
    <property type="protein sequence ID" value="ANB06626.1"/>
    <property type="molecule type" value="Genomic_DNA"/>
</dbReference>
<keyword evidence="3" id="KW-0347">Helicase</keyword>
<dbReference type="PROSITE" id="PS51192">
    <property type="entry name" value="HELICASE_ATP_BIND_1"/>
    <property type="match status" value="1"/>
</dbReference>